<dbReference type="EMBL" id="BOOA01000044">
    <property type="protein sequence ID" value="GIH26702.1"/>
    <property type="molecule type" value="Genomic_DNA"/>
</dbReference>
<evidence type="ECO:0000313" key="3">
    <source>
        <dbReference type="Proteomes" id="UP000640052"/>
    </source>
</evidence>
<reference evidence="2" key="1">
    <citation type="submission" date="2021-01" db="EMBL/GenBank/DDBJ databases">
        <title>Whole genome shotgun sequence of Acrocarpospora phusangensis NBRC 108782.</title>
        <authorList>
            <person name="Komaki H."/>
            <person name="Tamura T."/>
        </authorList>
    </citation>
    <scope>NUCLEOTIDE SEQUENCE</scope>
    <source>
        <strain evidence="2">NBRC 108782</strain>
    </source>
</reference>
<dbReference type="Proteomes" id="UP000640052">
    <property type="component" value="Unassembled WGS sequence"/>
</dbReference>
<gene>
    <name evidence="2" type="ORF">Aph01nite_50120</name>
</gene>
<name>A0A919UQC5_9ACTN</name>
<feature type="domain" description="DUF2268" evidence="1">
    <location>
        <begin position="93"/>
        <end position="281"/>
    </location>
</feature>
<protein>
    <recommendedName>
        <fullName evidence="1">DUF2268 domain-containing protein</fullName>
    </recommendedName>
</protein>
<evidence type="ECO:0000259" key="1">
    <source>
        <dbReference type="Pfam" id="PF10026"/>
    </source>
</evidence>
<comment type="caution">
    <text evidence="2">The sequence shown here is derived from an EMBL/GenBank/DDBJ whole genome shotgun (WGS) entry which is preliminary data.</text>
</comment>
<sequence>MHDTADVIGGILALPLDRRAEGLSALIGPMAAGLPFPVGDLAAFHHRGSGFRVDRDDDRYPAALDRLRAAGTWRRVEDELTRAWDHQRAAVPGIATADEIHVILVLGDPDDEWLTRHNQGLFGMGGIPGWIHLTVWPTDANLDLIPHCAVHEFHHNVRYANVAWNPAKVELGEQIVSEGLADAFVRELSGEAAFGPWATALRPEDFPAAYDKITGALGLTGMGNFSAYVHGDTAARRMGADPVGLPDMAGYPVGLAIVDAHLAATGLTAAASTALPSKEIIANAGLS</sequence>
<dbReference type="AlphaFoldDB" id="A0A919UQC5"/>
<dbReference type="InterPro" id="IPR018728">
    <property type="entry name" value="DUF2268"/>
</dbReference>
<dbReference type="Pfam" id="PF10026">
    <property type="entry name" value="DUF2268"/>
    <property type="match status" value="1"/>
</dbReference>
<accession>A0A919UQC5</accession>
<evidence type="ECO:0000313" key="2">
    <source>
        <dbReference type="EMBL" id="GIH26702.1"/>
    </source>
</evidence>
<proteinExistence type="predicted"/>
<keyword evidence="3" id="KW-1185">Reference proteome</keyword>
<organism evidence="2 3">
    <name type="scientific">Acrocarpospora phusangensis</name>
    <dbReference type="NCBI Taxonomy" id="1070424"/>
    <lineage>
        <taxon>Bacteria</taxon>
        <taxon>Bacillati</taxon>
        <taxon>Actinomycetota</taxon>
        <taxon>Actinomycetes</taxon>
        <taxon>Streptosporangiales</taxon>
        <taxon>Streptosporangiaceae</taxon>
        <taxon>Acrocarpospora</taxon>
    </lineage>
</organism>